<feature type="domain" description="EF-hand" evidence="3">
    <location>
        <begin position="84"/>
        <end position="119"/>
    </location>
</feature>
<name>A0A388JN40_CHABU</name>
<dbReference type="SMART" id="SM00054">
    <property type="entry name" value="EFh"/>
    <property type="match status" value="4"/>
</dbReference>
<gene>
    <name evidence="4" type="ORF">CBR_g32243</name>
</gene>
<dbReference type="OrthoDB" id="26525at2759"/>
<dbReference type="PANTHER" id="PTHR23048:SF0">
    <property type="entry name" value="CALMODULIN LIKE 3"/>
    <property type="match status" value="1"/>
</dbReference>
<dbReference type="PROSITE" id="PS00018">
    <property type="entry name" value="EF_HAND_1"/>
    <property type="match status" value="2"/>
</dbReference>
<organism evidence="4 5">
    <name type="scientific">Chara braunii</name>
    <name type="common">Braun's stonewort</name>
    <dbReference type="NCBI Taxonomy" id="69332"/>
    <lineage>
        <taxon>Eukaryota</taxon>
        <taxon>Viridiplantae</taxon>
        <taxon>Streptophyta</taxon>
        <taxon>Charophyceae</taxon>
        <taxon>Charales</taxon>
        <taxon>Characeae</taxon>
        <taxon>Chara</taxon>
    </lineage>
</organism>
<evidence type="ECO:0000256" key="2">
    <source>
        <dbReference type="ARBA" id="ARBA00022837"/>
    </source>
</evidence>
<dbReference type="CDD" id="cd00051">
    <property type="entry name" value="EFh"/>
    <property type="match status" value="1"/>
</dbReference>
<dbReference type="FunFam" id="1.10.238.10:FF:000527">
    <property type="entry name" value="Calmodulin-3"/>
    <property type="match status" value="1"/>
</dbReference>
<evidence type="ECO:0000259" key="3">
    <source>
        <dbReference type="PROSITE" id="PS50222"/>
    </source>
</evidence>
<reference evidence="4 5" key="1">
    <citation type="journal article" date="2018" name="Cell">
        <title>The Chara Genome: Secondary Complexity and Implications for Plant Terrestrialization.</title>
        <authorList>
            <person name="Nishiyama T."/>
            <person name="Sakayama H."/>
            <person name="Vries J.D."/>
            <person name="Buschmann H."/>
            <person name="Saint-Marcoux D."/>
            <person name="Ullrich K.K."/>
            <person name="Haas F.B."/>
            <person name="Vanderstraeten L."/>
            <person name="Becker D."/>
            <person name="Lang D."/>
            <person name="Vosolsobe S."/>
            <person name="Rombauts S."/>
            <person name="Wilhelmsson P.K.I."/>
            <person name="Janitza P."/>
            <person name="Kern R."/>
            <person name="Heyl A."/>
            <person name="Rumpler F."/>
            <person name="Villalobos L.I.A.C."/>
            <person name="Clay J.M."/>
            <person name="Skokan R."/>
            <person name="Toyoda A."/>
            <person name="Suzuki Y."/>
            <person name="Kagoshima H."/>
            <person name="Schijlen E."/>
            <person name="Tajeshwar N."/>
            <person name="Catarino B."/>
            <person name="Hetherington A.J."/>
            <person name="Saltykova A."/>
            <person name="Bonnot C."/>
            <person name="Breuninger H."/>
            <person name="Symeonidi A."/>
            <person name="Radhakrishnan G.V."/>
            <person name="Van Nieuwerburgh F."/>
            <person name="Deforce D."/>
            <person name="Chang C."/>
            <person name="Karol K.G."/>
            <person name="Hedrich R."/>
            <person name="Ulvskov P."/>
            <person name="Glockner G."/>
            <person name="Delwiche C.F."/>
            <person name="Petrasek J."/>
            <person name="Van de Peer Y."/>
            <person name="Friml J."/>
            <person name="Beilby M."/>
            <person name="Dolan L."/>
            <person name="Kohara Y."/>
            <person name="Sugano S."/>
            <person name="Fujiyama A."/>
            <person name="Delaux P.-M."/>
            <person name="Quint M."/>
            <person name="TheiBen G."/>
            <person name="Hagemann M."/>
            <person name="Harholt J."/>
            <person name="Dunand C."/>
            <person name="Zachgo S."/>
            <person name="Langdale J."/>
            <person name="Maumus F."/>
            <person name="Straeten D.V.D."/>
            <person name="Gould S.B."/>
            <person name="Rensing S.A."/>
        </authorList>
    </citation>
    <scope>NUCLEOTIDE SEQUENCE [LARGE SCALE GENOMIC DNA]</scope>
    <source>
        <strain evidence="4 5">S276</strain>
    </source>
</reference>
<dbReference type="EMBL" id="BFEA01000003">
    <property type="protein sequence ID" value="GBG59226.1"/>
    <property type="molecule type" value="Genomic_DNA"/>
</dbReference>
<dbReference type="SUPFAM" id="SSF47473">
    <property type="entry name" value="EF-hand"/>
    <property type="match status" value="1"/>
</dbReference>
<dbReference type="PROSITE" id="PS50222">
    <property type="entry name" value="EF_HAND_2"/>
    <property type="match status" value="3"/>
</dbReference>
<evidence type="ECO:0000313" key="5">
    <source>
        <dbReference type="Proteomes" id="UP000265515"/>
    </source>
</evidence>
<protein>
    <recommendedName>
        <fullName evidence="3">EF-hand domain-containing protein</fullName>
    </recommendedName>
</protein>
<proteinExistence type="predicted"/>
<dbReference type="Gramene" id="GBG59226">
    <property type="protein sequence ID" value="GBG59226"/>
    <property type="gene ID" value="CBR_g32243"/>
</dbReference>
<dbReference type="Pfam" id="PF13499">
    <property type="entry name" value="EF-hand_7"/>
    <property type="match status" value="2"/>
</dbReference>
<feature type="domain" description="EF-hand" evidence="3">
    <location>
        <begin position="8"/>
        <end position="47"/>
    </location>
</feature>
<dbReference type="InterPro" id="IPR050230">
    <property type="entry name" value="CALM/Myosin/TropC-like"/>
</dbReference>
<comment type="caution">
    <text evidence="4">The sequence shown here is derived from an EMBL/GenBank/DDBJ whole genome shotgun (WGS) entry which is preliminary data.</text>
</comment>
<dbReference type="STRING" id="69332.A0A388JN40"/>
<sequence length="157" mass="18048">MADQLNEEELDELREAFRLFDKDGEGRLDGKIAMADFGGIMHFLGKKMTPTQIEDLIMEADPNRRGWMEFWEFLEFFGKRKVEEERKRRMICFKAFDSDHDGTLTAAEVQSALARRGRLVTLKQAEAIIRRMDVNGDGQVSLDEFLGTAKENAAGRR</sequence>
<evidence type="ECO:0000256" key="1">
    <source>
        <dbReference type="ARBA" id="ARBA00022737"/>
    </source>
</evidence>
<keyword evidence="1" id="KW-0677">Repeat</keyword>
<accession>A0A388JN40</accession>
<dbReference type="InterPro" id="IPR002048">
    <property type="entry name" value="EF_hand_dom"/>
</dbReference>
<dbReference type="InterPro" id="IPR011992">
    <property type="entry name" value="EF-hand-dom_pair"/>
</dbReference>
<dbReference type="Proteomes" id="UP000265515">
    <property type="component" value="Unassembled WGS sequence"/>
</dbReference>
<dbReference type="InterPro" id="IPR018247">
    <property type="entry name" value="EF_Hand_1_Ca_BS"/>
</dbReference>
<dbReference type="PANTHER" id="PTHR23048">
    <property type="entry name" value="MYOSIN LIGHT CHAIN 1, 3"/>
    <property type="match status" value="1"/>
</dbReference>
<dbReference type="GO" id="GO:0016460">
    <property type="term" value="C:myosin II complex"/>
    <property type="evidence" value="ECO:0007669"/>
    <property type="project" value="TreeGrafter"/>
</dbReference>
<keyword evidence="2" id="KW-0106">Calcium</keyword>
<dbReference type="GO" id="GO:0005509">
    <property type="term" value="F:calcium ion binding"/>
    <property type="evidence" value="ECO:0007669"/>
    <property type="project" value="InterPro"/>
</dbReference>
<dbReference type="Gene3D" id="1.10.238.10">
    <property type="entry name" value="EF-hand"/>
    <property type="match status" value="2"/>
</dbReference>
<feature type="domain" description="EF-hand" evidence="3">
    <location>
        <begin position="120"/>
        <end position="155"/>
    </location>
</feature>
<keyword evidence="5" id="KW-1185">Reference proteome</keyword>
<dbReference type="AlphaFoldDB" id="A0A388JN40"/>
<evidence type="ECO:0000313" key="4">
    <source>
        <dbReference type="EMBL" id="GBG59226.1"/>
    </source>
</evidence>